<protein>
    <recommendedName>
        <fullName evidence="3">Copper chaperone</fullName>
    </recommendedName>
</protein>
<comment type="caution">
    <text evidence="1">The sequence shown here is derived from an EMBL/GenBank/DDBJ whole genome shotgun (WGS) entry which is preliminary data.</text>
</comment>
<evidence type="ECO:0008006" key="3">
    <source>
        <dbReference type="Google" id="ProtNLM"/>
    </source>
</evidence>
<accession>A0A431U359</accession>
<name>A0A431U359_9BACT</name>
<gene>
    <name evidence="1" type="ORF">EJV47_10215</name>
</gene>
<evidence type="ECO:0000313" key="2">
    <source>
        <dbReference type="Proteomes" id="UP000282184"/>
    </source>
</evidence>
<dbReference type="RefSeq" id="WP_126693059.1">
    <property type="nucleotide sequence ID" value="NZ_RXOF01000005.1"/>
</dbReference>
<keyword evidence="2" id="KW-1185">Reference proteome</keyword>
<evidence type="ECO:0000313" key="1">
    <source>
        <dbReference type="EMBL" id="RTQ50008.1"/>
    </source>
</evidence>
<proteinExistence type="predicted"/>
<dbReference type="EMBL" id="RXOF01000005">
    <property type="protein sequence ID" value="RTQ50008.1"/>
    <property type="molecule type" value="Genomic_DNA"/>
</dbReference>
<dbReference type="Proteomes" id="UP000282184">
    <property type="component" value="Unassembled WGS sequence"/>
</dbReference>
<organism evidence="1 2">
    <name type="scientific">Hymenobacter gummosus</name>
    <dbReference type="NCBI Taxonomy" id="1776032"/>
    <lineage>
        <taxon>Bacteria</taxon>
        <taxon>Pseudomonadati</taxon>
        <taxon>Bacteroidota</taxon>
        <taxon>Cytophagia</taxon>
        <taxon>Cytophagales</taxon>
        <taxon>Hymenobacteraceae</taxon>
        <taxon>Hymenobacter</taxon>
    </lineage>
</organism>
<dbReference type="OrthoDB" id="885672at2"/>
<reference evidence="1 2" key="1">
    <citation type="submission" date="2018-12" db="EMBL/GenBank/DDBJ databases">
        <title>Hymenobacter gummosus sp. nov., isolated from a spring.</title>
        <authorList>
            <person name="Nie L."/>
        </authorList>
    </citation>
    <scope>NUCLEOTIDE SEQUENCE [LARGE SCALE GENOMIC DNA]</scope>
    <source>
        <strain evidence="1 2">KCTC 52166</strain>
    </source>
</reference>
<sequence>MSDFAANNNQLVRYQLTIPAMTAPDALAATRSLLQQQGLVVDRIEPGEAVVASATGTEPDWENLKGVLQTAGYPITHSTTLDEGEEAQR</sequence>
<dbReference type="AlphaFoldDB" id="A0A431U359"/>